<dbReference type="OrthoDB" id="5298817at2"/>
<feature type="domain" description="SprT-like" evidence="1">
    <location>
        <begin position="16"/>
        <end position="114"/>
    </location>
</feature>
<dbReference type="GO" id="GO:0006950">
    <property type="term" value="P:response to stress"/>
    <property type="evidence" value="ECO:0007669"/>
    <property type="project" value="UniProtKB-ARBA"/>
</dbReference>
<dbReference type="EMBL" id="LDOT01000032">
    <property type="protein sequence ID" value="KLV03524.1"/>
    <property type="molecule type" value="Genomic_DNA"/>
</dbReference>
<accession>A0A0J1GVQ1</accession>
<dbReference type="Proteomes" id="UP000036097">
    <property type="component" value="Unassembled WGS sequence"/>
</dbReference>
<evidence type="ECO:0000313" key="3">
    <source>
        <dbReference type="Proteomes" id="UP000036097"/>
    </source>
</evidence>
<comment type="caution">
    <text evidence="2">The sequence shown here is derived from an EMBL/GenBank/DDBJ whole genome shotgun (WGS) entry which is preliminary data.</text>
</comment>
<evidence type="ECO:0000259" key="1">
    <source>
        <dbReference type="Pfam" id="PF10263"/>
    </source>
</evidence>
<dbReference type="InterPro" id="IPR006640">
    <property type="entry name" value="SprT-like_domain"/>
</dbReference>
<dbReference type="AlphaFoldDB" id="A0A0J1GVQ1"/>
<sequence>MLAPTTDTYENLLFIYNYFNKNLFDEKLPHCLITLQRQPNSSGYLCTNRFINNKGETVAELAVNPECIPLVPLISTLSVIVHEQVHLWQHHFGKPSRNGYHNKEWAAKMQEIGLMPSHDGNVGGKRTGQNMSDYPIIGGKFMSLSEKLVELRPHLIKWYDMTAMQSETIANNDMITKQDTPNLQTIPYQSKDSTKSTNKKNTRSKFVCQKCGDALWGKSSLKVLCINCNTQYEIIG</sequence>
<dbReference type="Pfam" id="PF10263">
    <property type="entry name" value="SprT-like"/>
    <property type="match status" value="1"/>
</dbReference>
<dbReference type="PATRIC" id="fig|1195763.3.peg.4066"/>
<name>A0A0J1GVQ1_9GAMM</name>
<dbReference type="RefSeq" id="WP_047880486.1">
    <property type="nucleotide sequence ID" value="NZ_LDOT01000032.1"/>
</dbReference>
<reference evidence="2 3" key="1">
    <citation type="submission" date="2015-05" db="EMBL/GenBank/DDBJ databases">
        <title>Photobacterium galathea sp. nov.</title>
        <authorList>
            <person name="Machado H."/>
            <person name="Gram L."/>
        </authorList>
    </citation>
    <scope>NUCLEOTIDE SEQUENCE [LARGE SCALE GENOMIC DNA]</scope>
    <source>
        <strain evidence="2 3">CGMCC 1.12159</strain>
    </source>
</reference>
<organism evidence="2 3">
    <name type="scientific">Photobacterium aquae</name>
    <dbReference type="NCBI Taxonomy" id="1195763"/>
    <lineage>
        <taxon>Bacteria</taxon>
        <taxon>Pseudomonadati</taxon>
        <taxon>Pseudomonadota</taxon>
        <taxon>Gammaproteobacteria</taxon>
        <taxon>Vibrionales</taxon>
        <taxon>Vibrionaceae</taxon>
        <taxon>Photobacterium</taxon>
    </lineage>
</organism>
<proteinExistence type="predicted"/>
<protein>
    <recommendedName>
        <fullName evidence="1">SprT-like domain-containing protein</fullName>
    </recommendedName>
</protein>
<evidence type="ECO:0000313" key="2">
    <source>
        <dbReference type="EMBL" id="KLV03524.1"/>
    </source>
</evidence>
<gene>
    <name evidence="2" type="ORF">ABT56_19010</name>
</gene>
<keyword evidence="3" id="KW-1185">Reference proteome</keyword>